<evidence type="ECO:0000256" key="1">
    <source>
        <dbReference type="ARBA" id="ARBA00022676"/>
    </source>
</evidence>
<dbReference type="AlphaFoldDB" id="X0X5P3"/>
<dbReference type="Gene3D" id="2.115.10.20">
    <property type="entry name" value="Glycosyl hydrolase domain, family 43"/>
    <property type="match status" value="1"/>
</dbReference>
<dbReference type="InterPro" id="IPR007184">
    <property type="entry name" value="Mannoside_phosphorylase"/>
</dbReference>
<proteinExistence type="predicted"/>
<accession>X0X5P3</accession>
<name>X0X5P3_9ZZZZ</name>
<dbReference type="PANTHER" id="PTHR34106:SF1">
    <property type="entry name" value="1,4-BETA-MANNOSYL-N-ACETYLGLUCOSAMINE PHOSPHORYLASE"/>
    <property type="match status" value="1"/>
</dbReference>
<keyword evidence="1" id="KW-0328">Glycosyltransferase</keyword>
<comment type="caution">
    <text evidence="3">The sequence shown here is derived from an EMBL/GenBank/DDBJ whole genome shotgun (WGS) entry which is preliminary data.</text>
</comment>
<dbReference type="InterPro" id="IPR023296">
    <property type="entry name" value="Glyco_hydro_beta-prop_sf"/>
</dbReference>
<dbReference type="EMBL" id="BARS01045966">
    <property type="protein sequence ID" value="GAG38519.1"/>
    <property type="molecule type" value="Genomic_DNA"/>
</dbReference>
<dbReference type="Pfam" id="PF04041">
    <property type="entry name" value="Glyco_hydro_130"/>
    <property type="match status" value="1"/>
</dbReference>
<sequence>DLITWERLDDLETPSPQQRNAVLHPEFIDGKYAFYTRPQEGFIQAGSGGGIGWGLCEDIEHAVIEDEKIIDERVYHTIKEVKNGDGPPPLKTEKGWLHIAHGVRGTAAGMRYVLYAFLCDPDDPSKVIHRPGGYLIAPRWDERVGDVSNVVFCNGAVMRADGRVFIYYASSDTRIHVATTTVEKLLDHAINTPEDSLRSYTCLQQRNALIEKNLKAMDDLGLR</sequence>
<evidence type="ECO:0000313" key="3">
    <source>
        <dbReference type="EMBL" id="GAG38519.1"/>
    </source>
</evidence>
<dbReference type="SUPFAM" id="SSF75005">
    <property type="entry name" value="Arabinanase/levansucrase/invertase"/>
    <property type="match status" value="1"/>
</dbReference>
<evidence type="ECO:0008006" key="4">
    <source>
        <dbReference type="Google" id="ProtNLM"/>
    </source>
</evidence>
<dbReference type="GO" id="GO:0016757">
    <property type="term" value="F:glycosyltransferase activity"/>
    <property type="evidence" value="ECO:0007669"/>
    <property type="project" value="UniProtKB-KW"/>
</dbReference>
<reference evidence="3" key="1">
    <citation type="journal article" date="2014" name="Front. Microbiol.">
        <title>High frequency of phylogenetically diverse reductive dehalogenase-homologous genes in deep subseafloor sedimentary metagenomes.</title>
        <authorList>
            <person name="Kawai M."/>
            <person name="Futagami T."/>
            <person name="Toyoda A."/>
            <person name="Takaki Y."/>
            <person name="Nishi S."/>
            <person name="Hori S."/>
            <person name="Arai W."/>
            <person name="Tsubouchi T."/>
            <person name="Morono Y."/>
            <person name="Uchiyama I."/>
            <person name="Ito T."/>
            <person name="Fujiyama A."/>
            <person name="Inagaki F."/>
            <person name="Takami H."/>
        </authorList>
    </citation>
    <scope>NUCLEOTIDE SEQUENCE</scope>
    <source>
        <strain evidence="3">Expedition CK06-06</strain>
    </source>
</reference>
<gene>
    <name evidence="3" type="ORF">S01H1_69252</name>
</gene>
<evidence type="ECO:0000256" key="2">
    <source>
        <dbReference type="ARBA" id="ARBA00022679"/>
    </source>
</evidence>
<keyword evidence="2" id="KW-0808">Transferase</keyword>
<organism evidence="3">
    <name type="scientific">marine sediment metagenome</name>
    <dbReference type="NCBI Taxonomy" id="412755"/>
    <lineage>
        <taxon>unclassified sequences</taxon>
        <taxon>metagenomes</taxon>
        <taxon>ecological metagenomes</taxon>
    </lineage>
</organism>
<dbReference type="PANTHER" id="PTHR34106">
    <property type="entry name" value="GLYCOSIDASE"/>
    <property type="match status" value="1"/>
</dbReference>
<protein>
    <recommendedName>
        <fullName evidence="4">Glycosidase</fullName>
    </recommendedName>
</protein>
<feature type="non-terminal residue" evidence="3">
    <location>
        <position position="1"/>
    </location>
</feature>